<sequence>MYDQYTDSEEEESIPSTSKASSIKSNKKRNSVKEVFENSSEKKDEIPNKNKETALIKQKEEKSEHPPINGEVMLRKRHVCVNKLIISPSVRLQEEADKSSSTSTFKASFSLFDRRPFAKRQIVSNIFSVPIPVRESGIVAKVFQKSQINSSTILIRSNYRQKEVALQIILEKYSLTSNNVILIGNVELELLGEKGQDLLGNRSYSHLFENGVRLEFKTGNVPTGEVLKTDSLPDVLICDERWIGMLAIYRQLLCESLAKYGNVFADRPCKI</sequence>
<feature type="compositionally biased region" description="Acidic residues" evidence="1">
    <location>
        <begin position="1"/>
        <end position="13"/>
    </location>
</feature>
<feature type="region of interest" description="Disordered" evidence="1">
    <location>
        <begin position="1"/>
        <end position="70"/>
    </location>
</feature>
<evidence type="ECO:0000313" key="2">
    <source>
        <dbReference type="Proteomes" id="UP000887561"/>
    </source>
</evidence>
<proteinExistence type="predicted"/>
<keyword evidence="2" id="KW-1185">Reference proteome</keyword>
<dbReference type="Proteomes" id="UP000887561">
    <property type="component" value="Unplaced"/>
</dbReference>
<evidence type="ECO:0000256" key="1">
    <source>
        <dbReference type="SAM" id="MobiDB-lite"/>
    </source>
</evidence>
<reference evidence="3" key="1">
    <citation type="submission" date="2022-11" db="UniProtKB">
        <authorList>
            <consortium name="WormBaseParasite"/>
        </authorList>
    </citation>
    <scope>IDENTIFICATION</scope>
</reference>
<evidence type="ECO:0000313" key="3">
    <source>
        <dbReference type="WBParaSite" id="scaffold3324_cov210.g6440"/>
    </source>
</evidence>
<feature type="compositionally biased region" description="Basic and acidic residues" evidence="1">
    <location>
        <begin position="31"/>
        <end position="65"/>
    </location>
</feature>
<accession>A0A915M701</accession>
<feature type="compositionally biased region" description="Polar residues" evidence="1">
    <location>
        <begin position="14"/>
        <end position="24"/>
    </location>
</feature>
<dbReference type="AlphaFoldDB" id="A0A915M701"/>
<name>A0A915M701_MELJA</name>
<organism evidence="2 3">
    <name type="scientific">Meloidogyne javanica</name>
    <name type="common">Root-knot nematode worm</name>
    <dbReference type="NCBI Taxonomy" id="6303"/>
    <lineage>
        <taxon>Eukaryota</taxon>
        <taxon>Metazoa</taxon>
        <taxon>Ecdysozoa</taxon>
        <taxon>Nematoda</taxon>
        <taxon>Chromadorea</taxon>
        <taxon>Rhabditida</taxon>
        <taxon>Tylenchina</taxon>
        <taxon>Tylenchomorpha</taxon>
        <taxon>Tylenchoidea</taxon>
        <taxon>Meloidogynidae</taxon>
        <taxon>Meloidogyninae</taxon>
        <taxon>Meloidogyne</taxon>
        <taxon>Meloidogyne incognita group</taxon>
    </lineage>
</organism>
<dbReference type="WBParaSite" id="scaffold3324_cov210.g6440">
    <property type="protein sequence ID" value="scaffold3324_cov210.g6440"/>
    <property type="gene ID" value="scaffold3324_cov210.g6440"/>
</dbReference>
<protein>
    <submittedName>
        <fullName evidence="3">Uncharacterized protein</fullName>
    </submittedName>
</protein>